<keyword evidence="3" id="KW-1185">Reference proteome</keyword>
<dbReference type="STRING" id="1385514.N782_19880"/>
<reference evidence="2 3" key="1">
    <citation type="journal article" date="2015" name="Stand. Genomic Sci.">
        <title>High quality draft genome sequence of the moderately halophilic bacterium Pontibacillus yanchengensis Y32(T) and comparison among Pontibacillus genomes.</title>
        <authorList>
            <person name="Huang J."/>
            <person name="Qiao Z.X."/>
            <person name="Tang J.W."/>
            <person name="Wang G."/>
        </authorList>
    </citation>
    <scope>NUCLEOTIDE SEQUENCE [LARGE SCALE GENOMIC DNA]</scope>
    <source>
        <strain evidence="2 3">Y32</strain>
    </source>
</reference>
<dbReference type="RefSeq" id="WP_036823223.1">
    <property type="nucleotide sequence ID" value="NZ_AVBF01000069.1"/>
</dbReference>
<evidence type="ECO:0000313" key="3">
    <source>
        <dbReference type="Proteomes" id="UP000030147"/>
    </source>
</evidence>
<dbReference type="GO" id="GO:0016747">
    <property type="term" value="F:acyltransferase activity, transferring groups other than amino-acyl groups"/>
    <property type="evidence" value="ECO:0007669"/>
    <property type="project" value="InterPro"/>
</dbReference>
<evidence type="ECO:0000259" key="1">
    <source>
        <dbReference type="PROSITE" id="PS51186"/>
    </source>
</evidence>
<sequence length="180" mass="20873">MKIRKAQLKDAEAIAHVHVSSWQSTYQHVIEEEYIQSLNVENRITLWETVLTKQINGQTVLLAETEQGEIVGFISGGKERTKRYGYDGEIYAIYLLDQYQGKGYGTQLFKSFVENMKEEGYESILVWVLTQNPYKRFYEKFGATPVEAEEVTIGKGTYQETAYGWKRMDVLEEQLNKMAM</sequence>
<dbReference type="eggNOG" id="COG1247">
    <property type="taxonomic scope" value="Bacteria"/>
</dbReference>
<dbReference type="PANTHER" id="PTHR43617:SF30">
    <property type="entry name" value="HISTONE ACETYLTRANSFERASE"/>
    <property type="match status" value="1"/>
</dbReference>
<keyword evidence="2" id="KW-0808">Transferase</keyword>
<dbReference type="Pfam" id="PF00583">
    <property type="entry name" value="Acetyltransf_1"/>
    <property type="match status" value="1"/>
</dbReference>
<dbReference type="OrthoDB" id="5292888at2"/>
<dbReference type="SUPFAM" id="SSF55729">
    <property type="entry name" value="Acyl-CoA N-acyltransferases (Nat)"/>
    <property type="match status" value="1"/>
</dbReference>
<name>A0A0A2TBA5_9BACI</name>
<dbReference type="InterPro" id="IPR050276">
    <property type="entry name" value="MshD_Acetyltransferase"/>
</dbReference>
<dbReference type="InterPro" id="IPR016181">
    <property type="entry name" value="Acyl_CoA_acyltransferase"/>
</dbReference>
<dbReference type="Gene3D" id="3.40.630.30">
    <property type="match status" value="1"/>
</dbReference>
<dbReference type="AlphaFoldDB" id="A0A0A2TBA5"/>
<dbReference type="PANTHER" id="PTHR43617">
    <property type="entry name" value="L-AMINO ACID N-ACETYLTRANSFERASE"/>
    <property type="match status" value="1"/>
</dbReference>
<organism evidence="2 3">
    <name type="scientific">Pontibacillus yanchengensis Y32</name>
    <dbReference type="NCBI Taxonomy" id="1385514"/>
    <lineage>
        <taxon>Bacteria</taxon>
        <taxon>Bacillati</taxon>
        <taxon>Bacillota</taxon>
        <taxon>Bacilli</taxon>
        <taxon>Bacillales</taxon>
        <taxon>Bacillaceae</taxon>
        <taxon>Pontibacillus</taxon>
    </lineage>
</organism>
<accession>A0A0A2TBA5</accession>
<protein>
    <submittedName>
        <fullName evidence="2">GNAT family acetyltransferase</fullName>
    </submittedName>
</protein>
<proteinExistence type="predicted"/>
<dbReference type="EMBL" id="AVBF01000069">
    <property type="protein sequence ID" value="KGP71326.1"/>
    <property type="molecule type" value="Genomic_DNA"/>
</dbReference>
<dbReference type="CDD" id="cd04301">
    <property type="entry name" value="NAT_SF"/>
    <property type="match status" value="1"/>
</dbReference>
<dbReference type="PROSITE" id="PS51186">
    <property type="entry name" value="GNAT"/>
    <property type="match status" value="1"/>
</dbReference>
<comment type="caution">
    <text evidence="2">The sequence shown here is derived from an EMBL/GenBank/DDBJ whole genome shotgun (WGS) entry which is preliminary data.</text>
</comment>
<dbReference type="InterPro" id="IPR000182">
    <property type="entry name" value="GNAT_dom"/>
</dbReference>
<dbReference type="Proteomes" id="UP000030147">
    <property type="component" value="Unassembled WGS sequence"/>
</dbReference>
<feature type="domain" description="N-acetyltransferase" evidence="1">
    <location>
        <begin position="1"/>
        <end position="169"/>
    </location>
</feature>
<gene>
    <name evidence="2" type="ORF">N782_19880</name>
</gene>
<evidence type="ECO:0000313" key="2">
    <source>
        <dbReference type="EMBL" id="KGP71326.1"/>
    </source>
</evidence>